<protein>
    <submittedName>
        <fullName evidence="1">Uncharacterized protein</fullName>
    </submittedName>
</protein>
<sequence length="142" mass="14931">MDAGRHRGLIAEMAGGCDVGERGSVPSSSRRSPPWLARWLSEDANWTMDDGRARSAPSVFGAWVPLAAAIEASARCPSSASTAAPINRDPRLAFGVPYRPSPYTTPVRRTSADIGAAAVLNLKSRCKRLAVGRALLATIAAS</sequence>
<keyword evidence="2" id="KW-1185">Reference proteome</keyword>
<dbReference type="AlphaFoldDB" id="A0A5C3EV50"/>
<dbReference type="EMBL" id="OOIP01000002">
    <property type="protein sequence ID" value="SPO35720.1"/>
    <property type="molecule type" value="Genomic_DNA"/>
</dbReference>
<reference evidence="1 2" key="1">
    <citation type="submission" date="2018-03" db="EMBL/GenBank/DDBJ databases">
        <authorList>
            <person name="Guldener U."/>
        </authorList>
    </citation>
    <scope>NUCLEOTIDE SEQUENCE [LARGE SCALE GENOMIC DNA]</scope>
    <source>
        <strain evidence="1 2">DAOM196992</strain>
    </source>
</reference>
<accession>A0A5C3EV50</accession>
<dbReference type="Proteomes" id="UP000323386">
    <property type="component" value="Unassembled WGS sequence"/>
</dbReference>
<proteinExistence type="predicted"/>
<name>A0A5C3EV50_9BASI</name>
<gene>
    <name evidence="1" type="ORF">PSFLO_01191</name>
</gene>
<evidence type="ECO:0000313" key="1">
    <source>
        <dbReference type="EMBL" id="SPO35720.1"/>
    </source>
</evidence>
<evidence type="ECO:0000313" key="2">
    <source>
        <dbReference type="Proteomes" id="UP000323386"/>
    </source>
</evidence>
<organism evidence="1 2">
    <name type="scientific">Pseudozyma flocculosa</name>
    <dbReference type="NCBI Taxonomy" id="84751"/>
    <lineage>
        <taxon>Eukaryota</taxon>
        <taxon>Fungi</taxon>
        <taxon>Dikarya</taxon>
        <taxon>Basidiomycota</taxon>
        <taxon>Ustilaginomycotina</taxon>
        <taxon>Ustilaginomycetes</taxon>
        <taxon>Ustilaginales</taxon>
        <taxon>Ustilaginaceae</taxon>
        <taxon>Pseudozyma</taxon>
    </lineage>
</organism>